<feature type="region of interest" description="Disordered" evidence="1">
    <location>
        <begin position="1"/>
        <end position="20"/>
    </location>
</feature>
<proteinExistence type="predicted"/>
<sequence>MPKREGELKAYAHTGDDRDKSVGWKQLDLRRRCEHSIRRHDGFFQKGIQSSKPPVVQPDNSDYSTSAIRVTSDKGQSTRHTKRLHNELWCT</sequence>
<keyword evidence="3" id="KW-1185">Reference proteome</keyword>
<accession>A0AAV4XNQ0</accession>
<evidence type="ECO:0000313" key="2">
    <source>
        <dbReference type="EMBL" id="GIY96745.1"/>
    </source>
</evidence>
<feature type="compositionally biased region" description="Polar residues" evidence="1">
    <location>
        <begin position="47"/>
        <end position="75"/>
    </location>
</feature>
<dbReference type="EMBL" id="BPLR01000697">
    <property type="protein sequence ID" value="GIY96745.1"/>
    <property type="molecule type" value="Genomic_DNA"/>
</dbReference>
<reference evidence="2 3" key="1">
    <citation type="submission" date="2021-06" db="EMBL/GenBank/DDBJ databases">
        <title>Caerostris extrusa draft genome.</title>
        <authorList>
            <person name="Kono N."/>
            <person name="Arakawa K."/>
        </authorList>
    </citation>
    <scope>NUCLEOTIDE SEQUENCE [LARGE SCALE GENOMIC DNA]</scope>
</reference>
<feature type="region of interest" description="Disordered" evidence="1">
    <location>
        <begin position="46"/>
        <end position="91"/>
    </location>
</feature>
<evidence type="ECO:0000313" key="3">
    <source>
        <dbReference type="Proteomes" id="UP001054945"/>
    </source>
</evidence>
<organism evidence="2 3">
    <name type="scientific">Caerostris extrusa</name>
    <name type="common">Bark spider</name>
    <name type="synonym">Caerostris bankana</name>
    <dbReference type="NCBI Taxonomy" id="172846"/>
    <lineage>
        <taxon>Eukaryota</taxon>
        <taxon>Metazoa</taxon>
        <taxon>Ecdysozoa</taxon>
        <taxon>Arthropoda</taxon>
        <taxon>Chelicerata</taxon>
        <taxon>Arachnida</taxon>
        <taxon>Araneae</taxon>
        <taxon>Araneomorphae</taxon>
        <taxon>Entelegynae</taxon>
        <taxon>Araneoidea</taxon>
        <taxon>Araneidae</taxon>
        <taxon>Caerostris</taxon>
    </lineage>
</organism>
<comment type="caution">
    <text evidence="2">The sequence shown here is derived from an EMBL/GenBank/DDBJ whole genome shotgun (WGS) entry which is preliminary data.</text>
</comment>
<dbReference type="Proteomes" id="UP001054945">
    <property type="component" value="Unassembled WGS sequence"/>
</dbReference>
<gene>
    <name evidence="2" type="ORF">CEXT_450171</name>
</gene>
<name>A0AAV4XNQ0_CAEEX</name>
<dbReference type="AlphaFoldDB" id="A0AAV4XNQ0"/>
<protein>
    <submittedName>
        <fullName evidence="2">Uncharacterized protein</fullName>
    </submittedName>
</protein>
<evidence type="ECO:0000256" key="1">
    <source>
        <dbReference type="SAM" id="MobiDB-lite"/>
    </source>
</evidence>